<dbReference type="InterPro" id="IPR013805">
    <property type="entry name" value="GrpE_CC"/>
</dbReference>
<keyword evidence="3" id="KW-0963">Cytoplasm</keyword>
<dbReference type="SUPFAM" id="SSF51064">
    <property type="entry name" value="Head domain of nucleotide exchange factor GrpE"/>
    <property type="match status" value="1"/>
</dbReference>
<accession>A0A7T0KE77</accession>
<keyword evidence="6" id="KW-0175">Coiled coil</keyword>
<dbReference type="InterPro" id="IPR000740">
    <property type="entry name" value="GrpE"/>
</dbReference>
<evidence type="ECO:0000256" key="7">
    <source>
        <dbReference type="SAM" id="MobiDB-lite"/>
    </source>
</evidence>
<dbReference type="Proteomes" id="UP000594681">
    <property type="component" value="Chromosome"/>
</dbReference>
<dbReference type="PROSITE" id="PS01071">
    <property type="entry name" value="GRPE"/>
    <property type="match status" value="1"/>
</dbReference>
<reference evidence="8 9" key="1">
    <citation type="submission" date="2020-11" db="EMBL/GenBank/DDBJ databases">
        <title>Corynebacterium sp. ZJ-599.</title>
        <authorList>
            <person name="Zhou J."/>
        </authorList>
    </citation>
    <scope>NUCLEOTIDE SEQUENCE [LARGE SCALE GENOMIC DNA]</scope>
    <source>
        <strain evidence="8 9">ZJ-599</strain>
    </source>
</reference>
<feature type="compositionally biased region" description="Low complexity" evidence="7">
    <location>
        <begin position="15"/>
        <end position="58"/>
    </location>
</feature>
<dbReference type="InterPro" id="IPR009012">
    <property type="entry name" value="GrpE_head"/>
</dbReference>
<dbReference type="PANTHER" id="PTHR21237:SF23">
    <property type="entry name" value="GRPE PROTEIN HOMOLOG, MITOCHONDRIAL"/>
    <property type="match status" value="1"/>
</dbReference>
<organism evidence="8 9">
    <name type="scientific">Corynebacterium lizhenjunii</name>
    <dbReference type="NCBI Taxonomy" id="2709394"/>
    <lineage>
        <taxon>Bacteria</taxon>
        <taxon>Bacillati</taxon>
        <taxon>Actinomycetota</taxon>
        <taxon>Actinomycetes</taxon>
        <taxon>Mycobacteriales</taxon>
        <taxon>Corynebacteriaceae</taxon>
        <taxon>Corynebacterium</taxon>
    </lineage>
</organism>
<sequence>MTTPQDPGHPDNTDPEATSPEQAEAAASAAEAADAASGAEAPGAEVPGAEPGTGAPSEPELDPTLEADLEAALADAEFPDSATGAAADAAADAASDATVAGADAASDAAETGEADAAEADAIAALQAQLAERTEDLQRLNAEYTNYRRRTERERQAVVETAKAKVLGEFLPILDDLELARQHGDLDEGPLKAIADKLSAILRGQNVESFGDEGDAFDPEIHEAVQDLSSGGEQVLGTILRRGYRVGDKLIRTAMVIIADAPAASVETPSEQ</sequence>
<dbReference type="GO" id="GO:0051082">
    <property type="term" value="F:unfolded protein binding"/>
    <property type="evidence" value="ECO:0007669"/>
    <property type="project" value="TreeGrafter"/>
</dbReference>
<dbReference type="HAMAP" id="MF_01151">
    <property type="entry name" value="GrpE"/>
    <property type="match status" value="1"/>
</dbReference>
<evidence type="ECO:0000256" key="4">
    <source>
        <dbReference type="RuleBase" id="RU000639"/>
    </source>
</evidence>
<dbReference type="EMBL" id="CP064954">
    <property type="protein sequence ID" value="QPK78967.1"/>
    <property type="molecule type" value="Genomic_DNA"/>
</dbReference>
<evidence type="ECO:0000313" key="8">
    <source>
        <dbReference type="EMBL" id="QPK78967.1"/>
    </source>
</evidence>
<dbReference type="SUPFAM" id="SSF58014">
    <property type="entry name" value="Coiled-coil domain of nucleotide exchange factor GrpE"/>
    <property type="match status" value="1"/>
</dbReference>
<evidence type="ECO:0000256" key="3">
    <source>
        <dbReference type="HAMAP-Rule" id="MF_01151"/>
    </source>
</evidence>
<dbReference type="GO" id="GO:0051087">
    <property type="term" value="F:protein-folding chaperone binding"/>
    <property type="evidence" value="ECO:0007669"/>
    <property type="project" value="InterPro"/>
</dbReference>
<dbReference type="AlphaFoldDB" id="A0A7T0KE77"/>
<dbReference type="GO" id="GO:0042803">
    <property type="term" value="F:protein homodimerization activity"/>
    <property type="evidence" value="ECO:0007669"/>
    <property type="project" value="InterPro"/>
</dbReference>
<dbReference type="GO" id="GO:0000774">
    <property type="term" value="F:adenyl-nucleotide exchange factor activity"/>
    <property type="evidence" value="ECO:0007669"/>
    <property type="project" value="InterPro"/>
</dbReference>
<keyword evidence="2 3" id="KW-0143">Chaperone</keyword>
<keyword evidence="3 4" id="KW-0346">Stress response</keyword>
<comment type="subunit">
    <text evidence="3">Homodimer.</text>
</comment>
<dbReference type="PRINTS" id="PR00773">
    <property type="entry name" value="GRPEPROTEIN"/>
</dbReference>
<dbReference type="Gene3D" id="2.30.22.10">
    <property type="entry name" value="Head domain of nucleotide exchange factor GrpE"/>
    <property type="match status" value="1"/>
</dbReference>
<feature type="coiled-coil region" evidence="6">
    <location>
        <begin position="122"/>
        <end position="156"/>
    </location>
</feature>
<comment type="subcellular location">
    <subcellularLocation>
        <location evidence="3">Cytoplasm</location>
    </subcellularLocation>
</comment>
<dbReference type="KEGG" id="cliz:G7Y31_10730"/>
<feature type="region of interest" description="Disordered" evidence="7">
    <location>
        <begin position="1"/>
        <end position="66"/>
    </location>
</feature>
<dbReference type="GO" id="GO:0006457">
    <property type="term" value="P:protein folding"/>
    <property type="evidence" value="ECO:0007669"/>
    <property type="project" value="InterPro"/>
</dbReference>
<evidence type="ECO:0000256" key="2">
    <source>
        <dbReference type="ARBA" id="ARBA00023186"/>
    </source>
</evidence>
<dbReference type="CDD" id="cd00446">
    <property type="entry name" value="GrpE"/>
    <property type="match status" value="1"/>
</dbReference>
<dbReference type="GO" id="GO:0005737">
    <property type="term" value="C:cytoplasm"/>
    <property type="evidence" value="ECO:0007669"/>
    <property type="project" value="UniProtKB-SubCell"/>
</dbReference>
<protein>
    <recommendedName>
        <fullName evidence="3 4">Protein GrpE</fullName>
    </recommendedName>
    <alternativeName>
        <fullName evidence="3">HSP-70 cofactor</fullName>
    </alternativeName>
</protein>
<gene>
    <name evidence="3 8" type="primary">grpE</name>
    <name evidence="8" type="ORF">G7Y31_10730</name>
</gene>
<comment type="similarity">
    <text evidence="1 3 5">Belongs to the GrpE family.</text>
</comment>
<evidence type="ECO:0000313" key="9">
    <source>
        <dbReference type="Proteomes" id="UP000594681"/>
    </source>
</evidence>
<proteinExistence type="inferred from homology"/>
<keyword evidence="9" id="KW-1185">Reference proteome</keyword>
<evidence type="ECO:0000256" key="6">
    <source>
        <dbReference type="SAM" id="Coils"/>
    </source>
</evidence>
<dbReference type="PANTHER" id="PTHR21237">
    <property type="entry name" value="GRPE PROTEIN"/>
    <property type="match status" value="1"/>
</dbReference>
<comment type="function">
    <text evidence="3 4">Participates actively in the response to hyperosmotic and heat shock by preventing the aggregation of stress-denatured proteins, in association with DnaK and GrpE. It is the nucleotide exchange factor for DnaK and may function as a thermosensor. Unfolded proteins bind initially to DnaJ; upon interaction with the DnaJ-bound protein, DnaK hydrolyzes its bound ATP, resulting in the formation of a stable complex. GrpE releases ADP from DnaK; ATP binding to DnaK triggers the release of the substrate protein, thus completing the reaction cycle. Several rounds of ATP-dependent interactions between DnaJ, DnaK and GrpE are required for fully efficient folding.</text>
</comment>
<dbReference type="RefSeq" id="WP_165007413.1">
    <property type="nucleotide sequence ID" value="NZ_CP064954.1"/>
</dbReference>
<evidence type="ECO:0000256" key="1">
    <source>
        <dbReference type="ARBA" id="ARBA00009054"/>
    </source>
</evidence>
<dbReference type="NCBIfam" id="NF010761">
    <property type="entry name" value="PRK14164.1"/>
    <property type="match status" value="1"/>
</dbReference>
<dbReference type="Pfam" id="PF01025">
    <property type="entry name" value="GrpE"/>
    <property type="match status" value="1"/>
</dbReference>
<name>A0A7T0KE77_9CORY</name>
<dbReference type="Gene3D" id="3.90.20.20">
    <property type="match status" value="1"/>
</dbReference>
<evidence type="ECO:0000256" key="5">
    <source>
        <dbReference type="RuleBase" id="RU004478"/>
    </source>
</evidence>